<accession>A0ABW2QIY8</accession>
<dbReference type="Gene3D" id="3.40.50.1820">
    <property type="entry name" value="alpha/beta hydrolase"/>
    <property type="match status" value="1"/>
</dbReference>
<dbReference type="RefSeq" id="WP_382223015.1">
    <property type="nucleotide sequence ID" value="NZ_JBHTCA010000006.1"/>
</dbReference>
<organism evidence="2 3">
    <name type="scientific">Hydrogenophaga atypica</name>
    <dbReference type="NCBI Taxonomy" id="249409"/>
    <lineage>
        <taxon>Bacteria</taxon>
        <taxon>Pseudomonadati</taxon>
        <taxon>Pseudomonadota</taxon>
        <taxon>Betaproteobacteria</taxon>
        <taxon>Burkholderiales</taxon>
        <taxon>Comamonadaceae</taxon>
        <taxon>Hydrogenophaga</taxon>
    </lineage>
</organism>
<feature type="domain" description="AB hydrolase-1" evidence="1">
    <location>
        <begin position="26"/>
        <end position="259"/>
    </location>
</feature>
<dbReference type="PANTHER" id="PTHR43194:SF5">
    <property type="entry name" value="PIMELOYL-[ACYL-CARRIER PROTEIN] METHYL ESTER ESTERASE"/>
    <property type="match status" value="1"/>
</dbReference>
<protein>
    <submittedName>
        <fullName evidence="2">Alpha/beta fold hydrolase</fullName>
    </submittedName>
</protein>
<reference evidence="3" key="1">
    <citation type="journal article" date="2019" name="Int. J. Syst. Evol. Microbiol.">
        <title>The Global Catalogue of Microorganisms (GCM) 10K type strain sequencing project: providing services to taxonomists for standard genome sequencing and annotation.</title>
        <authorList>
            <consortium name="The Broad Institute Genomics Platform"/>
            <consortium name="The Broad Institute Genome Sequencing Center for Infectious Disease"/>
            <person name="Wu L."/>
            <person name="Ma J."/>
        </authorList>
    </citation>
    <scope>NUCLEOTIDE SEQUENCE [LARGE SCALE GENOMIC DNA]</scope>
    <source>
        <strain evidence="3">CGMCC 1.12371</strain>
    </source>
</reference>
<dbReference type="Proteomes" id="UP001596501">
    <property type="component" value="Unassembled WGS sequence"/>
</dbReference>
<comment type="caution">
    <text evidence="2">The sequence shown here is derived from an EMBL/GenBank/DDBJ whole genome shotgun (WGS) entry which is preliminary data.</text>
</comment>
<dbReference type="InterPro" id="IPR029058">
    <property type="entry name" value="AB_hydrolase_fold"/>
</dbReference>
<dbReference type="Pfam" id="PF12697">
    <property type="entry name" value="Abhydrolase_6"/>
    <property type="match status" value="1"/>
</dbReference>
<dbReference type="InterPro" id="IPR050228">
    <property type="entry name" value="Carboxylesterase_BioH"/>
</dbReference>
<dbReference type="PANTHER" id="PTHR43194">
    <property type="entry name" value="HYDROLASE ALPHA/BETA FOLD FAMILY"/>
    <property type="match status" value="1"/>
</dbReference>
<sequence length="280" mass="29761">MTTSNNIPLPDHSVTHPHGRASGTTVFVLHGAFGAKEYWRAQIDCLVRHGHRVVAWDAPGYGLSPLPADFGIDRCAQSLAALLRHQSGERNVVMGHSMGGMIAQRAWAHAPELIHGYVLSATSAAFGQADGDWQREFVRQRVAPLDAGRSIPDYAPEMLRSMMAPGAGGPVVDLLIATVSLMCEDTFRAAVGAIAGYEGRQLLAGMNVPALCVAGELDRTAPAVVMQKMAAKMPQARFLELKGLGHFGWAEDPDRFNAALLDFLSSSGFGLPPQAPGAAA</sequence>
<keyword evidence="2" id="KW-0378">Hydrolase</keyword>
<evidence type="ECO:0000313" key="3">
    <source>
        <dbReference type="Proteomes" id="UP001596501"/>
    </source>
</evidence>
<dbReference type="InterPro" id="IPR000073">
    <property type="entry name" value="AB_hydrolase_1"/>
</dbReference>
<evidence type="ECO:0000313" key="2">
    <source>
        <dbReference type="EMBL" id="MFC7409384.1"/>
    </source>
</evidence>
<dbReference type="EMBL" id="JBHTCA010000006">
    <property type="protein sequence ID" value="MFC7409384.1"/>
    <property type="molecule type" value="Genomic_DNA"/>
</dbReference>
<dbReference type="SUPFAM" id="SSF53474">
    <property type="entry name" value="alpha/beta-Hydrolases"/>
    <property type="match status" value="1"/>
</dbReference>
<dbReference type="InterPro" id="IPR000639">
    <property type="entry name" value="Epox_hydrolase-like"/>
</dbReference>
<evidence type="ECO:0000259" key="1">
    <source>
        <dbReference type="Pfam" id="PF12697"/>
    </source>
</evidence>
<gene>
    <name evidence="2" type="ORF">ACFQPB_10980</name>
</gene>
<proteinExistence type="predicted"/>
<name>A0ABW2QIY8_9BURK</name>
<dbReference type="PRINTS" id="PR00111">
    <property type="entry name" value="ABHYDROLASE"/>
</dbReference>
<dbReference type="GO" id="GO:0016787">
    <property type="term" value="F:hydrolase activity"/>
    <property type="evidence" value="ECO:0007669"/>
    <property type="project" value="UniProtKB-KW"/>
</dbReference>
<dbReference type="PRINTS" id="PR00412">
    <property type="entry name" value="EPOXHYDRLASE"/>
</dbReference>
<keyword evidence="3" id="KW-1185">Reference proteome</keyword>